<gene>
    <name evidence="7" type="ORF">V6N11_011033</name>
</gene>
<dbReference type="InterPro" id="IPR050295">
    <property type="entry name" value="Plant_2OG-oxidoreductases"/>
</dbReference>
<evidence type="ECO:0000256" key="4">
    <source>
        <dbReference type="RuleBase" id="RU003682"/>
    </source>
</evidence>
<evidence type="ECO:0000313" key="7">
    <source>
        <dbReference type="EMBL" id="KAK9021025.1"/>
    </source>
</evidence>
<comment type="caution">
    <text evidence="7">The sequence shown here is derived from an EMBL/GenBank/DDBJ whole genome shotgun (WGS) entry which is preliminary data.</text>
</comment>
<keyword evidence="8" id="KW-1185">Reference proteome</keyword>
<keyword evidence="2 4" id="KW-0479">Metal-binding</keyword>
<dbReference type="Gene3D" id="2.60.120.330">
    <property type="entry name" value="B-lactam Antibiotic, Isopenicillin N Synthase, Chain"/>
    <property type="match status" value="1"/>
</dbReference>
<keyword evidence="3 4" id="KW-0408">Iron</keyword>
<dbReference type="PANTHER" id="PTHR47991">
    <property type="entry name" value="OXOGLUTARATE/IRON-DEPENDENT DIOXYGENASE"/>
    <property type="match status" value="1"/>
</dbReference>
<proteinExistence type="inferred from homology"/>
<dbReference type="InterPro" id="IPR027443">
    <property type="entry name" value="IPNS-like_sf"/>
</dbReference>
<dbReference type="InterPro" id="IPR026992">
    <property type="entry name" value="DIOX_N"/>
</dbReference>
<feature type="region of interest" description="Disordered" evidence="5">
    <location>
        <begin position="49"/>
        <end position="72"/>
    </location>
</feature>
<evidence type="ECO:0000256" key="1">
    <source>
        <dbReference type="ARBA" id="ARBA00008056"/>
    </source>
</evidence>
<dbReference type="SUPFAM" id="SSF51197">
    <property type="entry name" value="Clavaminate synthase-like"/>
    <property type="match status" value="1"/>
</dbReference>
<evidence type="ECO:0000256" key="2">
    <source>
        <dbReference type="ARBA" id="ARBA00022723"/>
    </source>
</evidence>
<dbReference type="Proteomes" id="UP001396334">
    <property type="component" value="Unassembled WGS sequence"/>
</dbReference>
<feature type="domain" description="Fe2OG dioxygenase" evidence="6">
    <location>
        <begin position="352"/>
        <end position="452"/>
    </location>
</feature>
<evidence type="ECO:0000256" key="3">
    <source>
        <dbReference type="ARBA" id="ARBA00023004"/>
    </source>
</evidence>
<protein>
    <recommendedName>
        <fullName evidence="6">Fe2OG dioxygenase domain-containing protein</fullName>
    </recommendedName>
</protein>
<reference evidence="7 8" key="1">
    <citation type="journal article" date="2024" name="G3 (Bethesda)">
        <title>Genome assembly of Hibiscus sabdariffa L. provides insights into metabolisms of medicinal natural products.</title>
        <authorList>
            <person name="Kim T."/>
        </authorList>
    </citation>
    <scope>NUCLEOTIDE SEQUENCE [LARGE SCALE GENOMIC DNA]</scope>
    <source>
        <strain evidence="7">TK-2024</strain>
        <tissue evidence="7">Old leaves</tissue>
    </source>
</reference>
<evidence type="ECO:0000256" key="5">
    <source>
        <dbReference type="SAM" id="MobiDB-lite"/>
    </source>
</evidence>
<organism evidence="7 8">
    <name type="scientific">Hibiscus sabdariffa</name>
    <name type="common">roselle</name>
    <dbReference type="NCBI Taxonomy" id="183260"/>
    <lineage>
        <taxon>Eukaryota</taxon>
        <taxon>Viridiplantae</taxon>
        <taxon>Streptophyta</taxon>
        <taxon>Embryophyta</taxon>
        <taxon>Tracheophyta</taxon>
        <taxon>Spermatophyta</taxon>
        <taxon>Magnoliopsida</taxon>
        <taxon>eudicotyledons</taxon>
        <taxon>Gunneridae</taxon>
        <taxon>Pentapetalae</taxon>
        <taxon>rosids</taxon>
        <taxon>malvids</taxon>
        <taxon>Malvales</taxon>
        <taxon>Malvaceae</taxon>
        <taxon>Malvoideae</taxon>
        <taxon>Hibiscus</taxon>
    </lineage>
</organism>
<dbReference type="InterPro" id="IPR044861">
    <property type="entry name" value="IPNS-like_FE2OG_OXY"/>
</dbReference>
<evidence type="ECO:0000259" key="6">
    <source>
        <dbReference type="PROSITE" id="PS51471"/>
    </source>
</evidence>
<name>A0ABR2S703_9ROSI</name>
<comment type="similarity">
    <text evidence="1 4">Belongs to the iron/ascorbate-dependent oxidoreductase family.</text>
</comment>
<dbReference type="PROSITE" id="PS51471">
    <property type="entry name" value="FE2OG_OXY"/>
    <property type="match status" value="1"/>
</dbReference>
<dbReference type="EMBL" id="JBBPBN010000016">
    <property type="protein sequence ID" value="KAK9021025.1"/>
    <property type="molecule type" value="Genomic_DNA"/>
</dbReference>
<evidence type="ECO:0000313" key="8">
    <source>
        <dbReference type="Proteomes" id="UP001396334"/>
    </source>
</evidence>
<dbReference type="InterPro" id="IPR005123">
    <property type="entry name" value="Oxoglu/Fe-dep_dioxygenase_dom"/>
</dbReference>
<dbReference type="Pfam" id="PF14226">
    <property type="entry name" value="DIOX_N"/>
    <property type="match status" value="1"/>
</dbReference>
<sequence length="500" mass="54906">MQQCADFTRLVQGLSHYVPTGGSASYTSPSLCVLSSSGKAKQVCVPTTAPEAVDNRDGHGSGQVFGPPEEGGSSPLEVVVSSPLIPSSLVVGVLSGNHVPSVDVLSLARTPVVVVGSSVGISSELSLHNEFRESVVMNEVVGCSHSFKEMETKVLFGGLGGSLPVENVQALASNNLKNIPSRYIRPEAEFGVVSVDESLQIPVIDMNKLDHDDELEKLHLACRDWGFFQLINHGVPAEVVEKMKIDTQEFFNLPLEEKMVCAQIPNHIEGYGQAFVVSEDQKIDWADMLFLLPLPAVPLRNMRFWPTNPPSFRETIDNYSMELHKTMIHLMKLIAKNLRTDPEMLLSLFEDGTQGIKLNYYPPCAEASKVFGIAPHSDTTGLTLLLQLNEVEGLQVKRNEKWVPVKPIPGALIINVGDMIEILSNGEYKSIEHRAVVDPEKPRLSIAALHYPIRGTPIGPLPDLVQANKALYKTIPPEEFLRLKLSSKLDGKRMLDQIKL</sequence>
<keyword evidence="4" id="KW-0560">Oxidoreductase</keyword>
<dbReference type="Pfam" id="PF03171">
    <property type="entry name" value="2OG-FeII_Oxy"/>
    <property type="match status" value="1"/>
</dbReference>
<accession>A0ABR2S703</accession>